<comment type="subunit">
    <text evidence="11">Heterodimer of a large membrane-associated beta subunit and a small pyruvoyl-containing alpha subunit.</text>
</comment>
<keyword evidence="6 11" id="KW-0865">Zymogen</keyword>
<feature type="compositionally biased region" description="Pro residues" evidence="12">
    <location>
        <begin position="1"/>
        <end position="12"/>
    </location>
</feature>
<dbReference type="NCBIfam" id="NF003679">
    <property type="entry name" value="PRK05305.1-3"/>
    <property type="match status" value="1"/>
</dbReference>
<dbReference type="EC" id="4.1.1.65" evidence="11"/>
<proteinExistence type="inferred from homology"/>
<evidence type="ECO:0000256" key="12">
    <source>
        <dbReference type="SAM" id="MobiDB-lite"/>
    </source>
</evidence>
<evidence type="ECO:0000313" key="14">
    <source>
        <dbReference type="EMBL" id="MBB4630594.1"/>
    </source>
</evidence>
<keyword evidence="2 11" id="KW-0444">Lipid biosynthesis</keyword>
<sequence>MNDTTPPEPPVTPTAAAPATPAAPAAPAPAPVPVEAAATYKFPPSIHPDGNKFVVLAAILTGFFWFVVDWNILGWLSAALTFWTFAFFRDPVRVTPEGAGLVVSPADGLVSQIMDVPAPREISGSERGIGDGTFTRVSIFMSVFDVHVNRSPIAGVLRDVVYVPGKFLNAELDKASEHNERQYFVVEGADGRRIGFTQIAGLVARRIIKFVNTGESLGSGQRVGLIRFGSRVDVYLPAGTVPAVAIGQRAVAGETVIGRPGAPGERLRGVRQ</sequence>
<feature type="modified residue" description="Pyruvic acid (Ser); by autocatalysis" evidence="11">
    <location>
        <position position="230"/>
    </location>
</feature>
<feature type="region of interest" description="Disordered" evidence="12">
    <location>
        <begin position="1"/>
        <end position="28"/>
    </location>
</feature>
<comment type="function">
    <text evidence="11">Catalyzes the formation of phosphatidylethanolamine (PtdEtn) from phosphatidylserine (PtdSer).</text>
</comment>
<evidence type="ECO:0000256" key="9">
    <source>
        <dbReference type="ARBA" id="ARBA00023264"/>
    </source>
</evidence>
<dbReference type="PANTHER" id="PTHR35809:SF1">
    <property type="entry name" value="ARCHAETIDYLSERINE DECARBOXYLASE PROENZYME-RELATED"/>
    <property type="match status" value="1"/>
</dbReference>
<evidence type="ECO:0000256" key="4">
    <source>
        <dbReference type="ARBA" id="ARBA00023098"/>
    </source>
</evidence>
<feature type="transmembrane region" description="Helical" evidence="13">
    <location>
        <begin position="50"/>
        <end position="66"/>
    </location>
</feature>
<comment type="similarity">
    <text evidence="11">Belongs to the phosphatidylserine decarboxylase family. PSD-A subfamily.</text>
</comment>
<dbReference type="Proteomes" id="UP000566324">
    <property type="component" value="Unassembled WGS sequence"/>
</dbReference>
<keyword evidence="13" id="KW-0812">Transmembrane</keyword>
<dbReference type="InterPro" id="IPR033175">
    <property type="entry name" value="PSD-A"/>
</dbReference>
<evidence type="ECO:0000256" key="7">
    <source>
        <dbReference type="ARBA" id="ARBA00023209"/>
    </source>
</evidence>
<keyword evidence="15" id="KW-1185">Reference proteome</keyword>
<comment type="subcellular location">
    <subcellularLocation>
        <location evidence="11">Cell membrane</location>
        <topology evidence="11">Peripheral membrane protein</topology>
    </subcellularLocation>
</comment>
<dbReference type="AlphaFoldDB" id="A0A7W7AYA2"/>
<dbReference type="GO" id="GO:0005886">
    <property type="term" value="C:plasma membrane"/>
    <property type="evidence" value="ECO:0007669"/>
    <property type="project" value="UniProtKB-SubCell"/>
</dbReference>
<feature type="chain" id="PRO_5031641943" description="Phosphatidylserine decarboxylase alpha chain" evidence="11">
    <location>
        <begin position="230"/>
        <end position="272"/>
    </location>
</feature>
<organism evidence="14 15">
    <name type="scientific">Sphingosinicella soli</name>
    <dbReference type="NCBI Taxonomy" id="333708"/>
    <lineage>
        <taxon>Bacteria</taxon>
        <taxon>Pseudomonadati</taxon>
        <taxon>Pseudomonadota</taxon>
        <taxon>Alphaproteobacteria</taxon>
        <taxon>Sphingomonadales</taxon>
        <taxon>Sphingosinicellaceae</taxon>
        <taxon>Sphingosinicella</taxon>
    </lineage>
</organism>
<keyword evidence="1 11" id="KW-1003">Cell membrane</keyword>
<dbReference type="PANTHER" id="PTHR35809">
    <property type="entry name" value="ARCHAETIDYLSERINE DECARBOXYLASE PROENZYME-RELATED"/>
    <property type="match status" value="1"/>
</dbReference>
<feature type="active site" description="Schiff-base intermediate with substrate; via pyruvic acid" evidence="11">
    <location>
        <position position="230"/>
    </location>
</feature>
<evidence type="ECO:0000256" key="10">
    <source>
        <dbReference type="ARBA" id="ARBA00023317"/>
    </source>
</evidence>
<name>A0A7W7AYA2_9SPHN</name>
<evidence type="ECO:0000256" key="6">
    <source>
        <dbReference type="ARBA" id="ARBA00023145"/>
    </source>
</evidence>
<evidence type="ECO:0000256" key="2">
    <source>
        <dbReference type="ARBA" id="ARBA00022516"/>
    </source>
</evidence>
<keyword evidence="7 11" id="KW-0594">Phospholipid biosynthesis</keyword>
<dbReference type="UniPathway" id="UPA00558">
    <property type="reaction ID" value="UER00616"/>
</dbReference>
<keyword evidence="9 11" id="KW-1208">Phospholipid metabolism</keyword>
<comment type="catalytic activity">
    <reaction evidence="11">
        <text>a 1,2-diacyl-sn-glycero-3-phospho-L-serine + H(+) = a 1,2-diacyl-sn-glycero-3-phosphoethanolamine + CO2</text>
        <dbReference type="Rhea" id="RHEA:20828"/>
        <dbReference type="ChEBI" id="CHEBI:15378"/>
        <dbReference type="ChEBI" id="CHEBI:16526"/>
        <dbReference type="ChEBI" id="CHEBI:57262"/>
        <dbReference type="ChEBI" id="CHEBI:64612"/>
        <dbReference type="EC" id="4.1.1.65"/>
    </reaction>
</comment>
<protein>
    <recommendedName>
        <fullName evidence="11">Phosphatidylserine decarboxylase proenzyme</fullName>
        <ecNumber evidence="11">4.1.1.65</ecNumber>
    </recommendedName>
    <component>
        <recommendedName>
            <fullName evidence="11">Phosphatidylserine decarboxylase alpha chain</fullName>
        </recommendedName>
    </component>
    <component>
        <recommendedName>
            <fullName evidence="11">Phosphatidylserine decarboxylase beta chain</fullName>
        </recommendedName>
    </component>
</protein>
<dbReference type="RefSeq" id="WP_184063736.1">
    <property type="nucleotide sequence ID" value="NZ_JACHNZ010000001.1"/>
</dbReference>
<evidence type="ECO:0000256" key="11">
    <source>
        <dbReference type="HAMAP-Rule" id="MF_00664"/>
    </source>
</evidence>
<comment type="pathway">
    <text evidence="11">Phospholipid metabolism; phosphatidylethanolamine biosynthesis; phosphatidylethanolamine from CDP-diacylglycerol: step 2/2.</text>
</comment>
<dbReference type="GO" id="GO:0004609">
    <property type="term" value="F:phosphatidylserine decarboxylase activity"/>
    <property type="evidence" value="ECO:0007669"/>
    <property type="project" value="UniProtKB-UniRule"/>
</dbReference>
<dbReference type="GO" id="GO:0006646">
    <property type="term" value="P:phosphatidylethanolamine biosynthetic process"/>
    <property type="evidence" value="ECO:0007669"/>
    <property type="project" value="UniProtKB-UniRule"/>
</dbReference>
<comment type="caution">
    <text evidence="14">The sequence shown here is derived from an EMBL/GenBank/DDBJ whole genome shotgun (WGS) entry which is preliminary data.</text>
</comment>
<reference evidence="14 15" key="1">
    <citation type="submission" date="2020-08" db="EMBL/GenBank/DDBJ databases">
        <title>Genomic Encyclopedia of Type Strains, Phase IV (KMG-IV): sequencing the most valuable type-strain genomes for metagenomic binning, comparative biology and taxonomic classification.</title>
        <authorList>
            <person name="Goeker M."/>
        </authorList>
    </citation>
    <scope>NUCLEOTIDE SEQUENCE [LARGE SCALE GENOMIC DNA]</scope>
    <source>
        <strain evidence="14 15">DSM 17328</strain>
    </source>
</reference>
<dbReference type="HAMAP" id="MF_00664">
    <property type="entry name" value="PS_decarb_PSD_A"/>
    <property type="match status" value="1"/>
</dbReference>
<dbReference type="InterPro" id="IPR003817">
    <property type="entry name" value="PS_Dcarbxylase"/>
</dbReference>
<evidence type="ECO:0000313" key="15">
    <source>
        <dbReference type="Proteomes" id="UP000566324"/>
    </source>
</evidence>
<feature type="site" description="Cleavage (non-hydrolytic); by autocatalysis" evidence="11">
    <location>
        <begin position="229"/>
        <end position="230"/>
    </location>
</feature>
<feature type="chain" id="PRO_5031641944" description="Phosphatidylserine decarboxylase beta chain" evidence="11">
    <location>
        <begin position="1"/>
        <end position="229"/>
    </location>
</feature>
<evidence type="ECO:0000256" key="1">
    <source>
        <dbReference type="ARBA" id="ARBA00022475"/>
    </source>
</evidence>
<evidence type="ECO:0000256" key="5">
    <source>
        <dbReference type="ARBA" id="ARBA00023136"/>
    </source>
</evidence>
<keyword evidence="13" id="KW-1133">Transmembrane helix</keyword>
<keyword evidence="4 11" id="KW-0443">Lipid metabolism</keyword>
<feature type="compositionally biased region" description="Low complexity" evidence="12">
    <location>
        <begin position="13"/>
        <end position="23"/>
    </location>
</feature>
<comment type="cofactor">
    <cofactor evidence="11">
        <name>pyruvate</name>
        <dbReference type="ChEBI" id="CHEBI:15361"/>
    </cofactor>
    <text evidence="11">Binds 1 pyruvoyl group covalently per subunit.</text>
</comment>
<keyword evidence="8 11" id="KW-0456">Lyase</keyword>
<keyword evidence="10 11" id="KW-0670">Pyruvate</keyword>
<dbReference type="NCBIfam" id="NF003678">
    <property type="entry name" value="PRK05305.1-2"/>
    <property type="match status" value="1"/>
</dbReference>
<accession>A0A7W7AYA2</accession>
<dbReference type="EMBL" id="JACHNZ010000001">
    <property type="protein sequence ID" value="MBB4630594.1"/>
    <property type="molecule type" value="Genomic_DNA"/>
</dbReference>
<evidence type="ECO:0000256" key="8">
    <source>
        <dbReference type="ARBA" id="ARBA00023239"/>
    </source>
</evidence>
<evidence type="ECO:0000256" key="13">
    <source>
        <dbReference type="SAM" id="Phobius"/>
    </source>
</evidence>
<keyword evidence="3 11" id="KW-0210">Decarboxylase</keyword>
<evidence type="ECO:0000256" key="3">
    <source>
        <dbReference type="ARBA" id="ARBA00022793"/>
    </source>
</evidence>
<dbReference type="Pfam" id="PF02666">
    <property type="entry name" value="PS_Dcarbxylase"/>
    <property type="match status" value="1"/>
</dbReference>
<keyword evidence="5 11" id="KW-0472">Membrane</keyword>
<comment type="PTM">
    <text evidence="11">Is synthesized initially as an inactive proenzyme. Formation of the active enzyme involves a self-maturation process in which the active site pyruvoyl group is generated from an internal serine residue via an autocatalytic post-translational modification. Two non-identical subunits are generated from the proenzyme in this reaction, and the pyruvate is formed at the N-terminus of the alpha chain, which is derived from the carboxyl end of the proenzyme. The post-translation cleavage follows an unusual pathway, termed non-hydrolytic serinolysis, in which the side chain hydroxyl group of the serine supplies its oxygen atom to form the C-terminus of the beta chain, while the remainder of the serine residue undergoes an oxidative deamination to produce ammonia and the pyruvoyl prosthetic group on the alpha chain.</text>
</comment>
<gene>
    <name evidence="11" type="primary">psd</name>
    <name evidence="14" type="ORF">GGQ98_000195</name>
</gene>